<dbReference type="PANTHER" id="PTHR42718">
    <property type="entry name" value="MAJOR FACILITATOR SUPERFAMILY MULTIDRUG TRANSPORTER MFSC"/>
    <property type="match status" value="1"/>
</dbReference>
<feature type="transmembrane region" description="Helical" evidence="6">
    <location>
        <begin position="108"/>
        <end position="126"/>
    </location>
</feature>
<feature type="transmembrane region" description="Helical" evidence="6">
    <location>
        <begin position="291"/>
        <end position="312"/>
    </location>
</feature>
<dbReference type="Proteomes" id="UP000316628">
    <property type="component" value="Unassembled WGS sequence"/>
</dbReference>
<evidence type="ECO:0000256" key="3">
    <source>
        <dbReference type="ARBA" id="ARBA00022692"/>
    </source>
</evidence>
<feature type="transmembrane region" description="Helical" evidence="6">
    <location>
        <begin position="266"/>
        <end position="285"/>
    </location>
</feature>
<feature type="transmembrane region" description="Helical" evidence="6">
    <location>
        <begin position="78"/>
        <end position="96"/>
    </location>
</feature>
<evidence type="ECO:0000256" key="1">
    <source>
        <dbReference type="ARBA" id="ARBA00004651"/>
    </source>
</evidence>
<keyword evidence="4 6" id="KW-1133">Transmembrane helix</keyword>
<keyword evidence="9" id="KW-1185">Reference proteome</keyword>
<dbReference type="PANTHER" id="PTHR42718:SF9">
    <property type="entry name" value="MAJOR FACILITATOR SUPERFAMILY MULTIDRUG TRANSPORTER MFSC"/>
    <property type="match status" value="1"/>
</dbReference>
<evidence type="ECO:0000256" key="5">
    <source>
        <dbReference type="ARBA" id="ARBA00023136"/>
    </source>
</evidence>
<reference evidence="8 9" key="1">
    <citation type="submission" date="2019-06" db="EMBL/GenBank/DDBJ databases">
        <title>Sequencing the genomes of 1000 actinobacteria strains.</title>
        <authorList>
            <person name="Klenk H.-P."/>
        </authorList>
    </citation>
    <scope>NUCLEOTIDE SEQUENCE [LARGE SCALE GENOMIC DNA]</scope>
    <source>
        <strain evidence="8 9">DSM 45456</strain>
    </source>
</reference>
<feature type="transmembrane region" description="Helical" evidence="6">
    <location>
        <begin position="324"/>
        <end position="346"/>
    </location>
</feature>
<dbReference type="Pfam" id="PF07690">
    <property type="entry name" value="MFS_1"/>
    <property type="match status" value="1"/>
</dbReference>
<accession>A0A543JPL2</accession>
<feature type="domain" description="Major facilitator superfamily (MFS) profile" evidence="7">
    <location>
        <begin position="9"/>
        <end position="376"/>
    </location>
</feature>
<dbReference type="InterPro" id="IPR036259">
    <property type="entry name" value="MFS_trans_sf"/>
</dbReference>
<feature type="transmembrane region" description="Helical" evidence="6">
    <location>
        <begin position="203"/>
        <end position="225"/>
    </location>
</feature>
<gene>
    <name evidence="8" type="ORF">FHX81_7210</name>
</gene>
<dbReference type="AlphaFoldDB" id="A0A543JPL2"/>
<proteinExistence type="predicted"/>
<dbReference type="GO" id="GO:0022857">
    <property type="term" value="F:transmembrane transporter activity"/>
    <property type="evidence" value="ECO:0007669"/>
    <property type="project" value="InterPro"/>
</dbReference>
<sequence>MADLRSRVRVAALYAGGFLGPFGGAVTASVLPEVGGDFGVSAGTAAATLTGYLVPFALLMLVSGTLGERWGARRTVRAAYVVYVLASVVCAVAWSFPVLMGGRAVQGAANAFTTPLLLAAIAAVTPKARLGRALGVFASMQAAGQTSAPLLGGLAAEASWRWAFVGAAVVAGVLAVVGLPADPPRDTARPRLRSAWRPRTRRLAAVGFVGWGCLGGVSFLVALRLGDAFGLGAGQRGLVLTGFGLVGIGTARLTGWAIDRFGARRCALSGAAVGGVLLVGVGLVPSVVAVGALWAVAGAFSQAVIVGLNALVLSSDDANRGGAVSVVQSWRFLGGAASPVAFVPLYHLDPASAFLVPAGLVLAVPPVLLLGRRRPAPR</sequence>
<dbReference type="SUPFAM" id="SSF103473">
    <property type="entry name" value="MFS general substrate transporter"/>
    <property type="match status" value="1"/>
</dbReference>
<keyword evidence="5 6" id="KW-0472">Membrane</keyword>
<keyword evidence="2" id="KW-0813">Transport</keyword>
<dbReference type="OrthoDB" id="5241931at2"/>
<dbReference type="EMBL" id="VFPP01000001">
    <property type="protein sequence ID" value="TQM84753.1"/>
    <property type="molecule type" value="Genomic_DNA"/>
</dbReference>
<dbReference type="PROSITE" id="PS50850">
    <property type="entry name" value="MFS"/>
    <property type="match status" value="1"/>
</dbReference>
<feature type="transmembrane region" description="Helical" evidence="6">
    <location>
        <begin position="237"/>
        <end position="254"/>
    </location>
</feature>
<comment type="subcellular location">
    <subcellularLocation>
        <location evidence="1">Cell membrane</location>
        <topology evidence="1">Multi-pass membrane protein</topology>
    </subcellularLocation>
</comment>
<dbReference type="Gene3D" id="1.20.1250.20">
    <property type="entry name" value="MFS general substrate transporter like domains"/>
    <property type="match status" value="2"/>
</dbReference>
<name>A0A543JPL2_9PSEU</name>
<dbReference type="RefSeq" id="WP_141982895.1">
    <property type="nucleotide sequence ID" value="NZ_VFPP01000001.1"/>
</dbReference>
<evidence type="ECO:0000256" key="2">
    <source>
        <dbReference type="ARBA" id="ARBA00022448"/>
    </source>
</evidence>
<evidence type="ECO:0000256" key="6">
    <source>
        <dbReference type="SAM" id="Phobius"/>
    </source>
</evidence>
<organism evidence="8 9">
    <name type="scientific">Saccharothrix saharensis</name>
    <dbReference type="NCBI Taxonomy" id="571190"/>
    <lineage>
        <taxon>Bacteria</taxon>
        <taxon>Bacillati</taxon>
        <taxon>Actinomycetota</taxon>
        <taxon>Actinomycetes</taxon>
        <taxon>Pseudonocardiales</taxon>
        <taxon>Pseudonocardiaceae</taxon>
        <taxon>Saccharothrix</taxon>
    </lineage>
</organism>
<evidence type="ECO:0000313" key="9">
    <source>
        <dbReference type="Proteomes" id="UP000316628"/>
    </source>
</evidence>
<keyword evidence="3 6" id="KW-0812">Transmembrane</keyword>
<evidence type="ECO:0000256" key="4">
    <source>
        <dbReference type="ARBA" id="ARBA00022989"/>
    </source>
</evidence>
<dbReference type="InterPro" id="IPR011701">
    <property type="entry name" value="MFS"/>
</dbReference>
<comment type="caution">
    <text evidence="8">The sequence shown here is derived from an EMBL/GenBank/DDBJ whole genome shotgun (WGS) entry which is preliminary data.</text>
</comment>
<evidence type="ECO:0000313" key="8">
    <source>
        <dbReference type="EMBL" id="TQM84753.1"/>
    </source>
</evidence>
<dbReference type="InterPro" id="IPR020846">
    <property type="entry name" value="MFS_dom"/>
</dbReference>
<dbReference type="GO" id="GO:0005886">
    <property type="term" value="C:plasma membrane"/>
    <property type="evidence" value="ECO:0007669"/>
    <property type="project" value="UniProtKB-SubCell"/>
</dbReference>
<feature type="transmembrane region" description="Helical" evidence="6">
    <location>
        <begin position="162"/>
        <end position="182"/>
    </location>
</feature>
<evidence type="ECO:0000259" key="7">
    <source>
        <dbReference type="PROSITE" id="PS50850"/>
    </source>
</evidence>
<feature type="transmembrane region" description="Helical" evidence="6">
    <location>
        <begin position="133"/>
        <end position="156"/>
    </location>
</feature>
<feature type="transmembrane region" description="Helical" evidence="6">
    <location>
        <begin position="352"/>
        <end position="371"/>
    </location>
</feature>
<protein>
    <submittedName>
        <fullName evidence="8">Putative MFS family arabinose efflux permease</fullName>
    </submittedName>
</protein>
<feature type="transmembrane region" description="Helical" evidence="6">
    <location>
        <begin position="44"/>
        <end position="66"/>
    </location>
</feature>